<dbReference type="InterPro" id="IPR004441">
    <property type="entry name" value="rRNA_MeTrfase_TrmH"/>
</dbReference>
<organism evidence="12 13">
    <name type="scientific">Lodderomyces elongisporus (strain ATCC 11503 / CBS 2605 / JCM 1781 / NBRC 1676 / NRRL YB-4239)</name>
    <name type="common">Yeast</name>
    <name type="synonym">Saccharomyces elongisporus</name>
    <dbReference type="NCBI Taxonomy" id="379508"/>
    <lineage>
        <taxon>Eukaryota</taxon>
        <taxon>Fungi</taxon>
        <taxon>Dikarya</taxon>
        <taxon>Ascomycota</taxon>
        <taxon>Saccharomycotina</taxon>
        <taxon>Pichiomycetes</taxon>
        <taxon>Debaryomycetaceae</taxon>
        <taxon>Candida/Lodderomyces clade</taxon>
        <taxon>Lodderomyces</taxon>
    </lineage>
</organism>
<evidence type="ECO:0000256" key="1">
    <source>
        <dbReference type="ARBA" id="ARBA00004173"/>
    </source>
</evidence>
<keyword evidence="3" id="KW-0698">rRNA processing</keyword>
<evidence type="ECO:0000256" key="9">
    <source>
        <dbReference type="ARBA" id="ARBA00034881"/>
    </source>
</evidence>
<dbReference type="Proteomes" id="UP000001996">
    <property type="component" value="Unassembled WGS sequence"/>
</dbReference>
<dbReference type="SUPFAM" id="SSF75217">
    <property type="entry name" value="alpha/beta knot"/>
    <property type="match status" value="1"/>
</dbReference>
<dbReference type="InterPro" id="IPR047182">
    <property type="entry name" value="MRM1"/>
</dbReference>
<evidence type="ECO:0000256" key="2">
    <source>
        <dbReference type="ARBA" id="ARBA00007228"/>
    </source>
</evidence>
<dbReference type="InterPro" id="IPR029028">
    <property type="entry name" value="Alpha/beta_knot_MTases"/>
</dbReference>
<evidence type="ECO:0000313" key="13">
    <source>
        <dbReference type="Proteomes" id="UP000001996"/>
    </source>
</evidence>
<dbReference type="AlphaFoldDB" id="A5DUG8"/>
<feature type="domain" description="RNA 2-O ribose methyltransferase substrate binding" evidence="11">
    <location>
        <begin position="168"/>
        <end position="242"/>
    </location>
</feature>
<keyword evidence="8" id="KW-0496">Mitochondrion</keyword>
<proteinExistence type="inferred from homology"/>
<dbReference type="HOGENOM" id="CLU_021322_5_1_1"/>
<dbReference type="SMART" id="SM00967">
    <property type="entry name" value="SpoU_sub_bind"/>
    <property type="match status" value="1"/>
</dbReference>
<evidence type="ECO:0000256" key="6">
    <source>
        <dbReference type="ARBA" id="ARBA00022691"/>
    </source>
</evidence>
<dbReference type="Gene3D" id="3.40.1280.10">
    <property type="match status" value="1"/>
</dbReference>
<dbReference type="KEGG" id="lel:PVL30_000967"/>
<keyword evidence="4" id="KW-0489">Methyltransferase</keyword>
<name>A5DUG8_LODEL</name>
<accession>A5DUG8</accession>
<dbReference type="InterPro" id="IPR047261">
    <property type="entry name" value="MRM1_MeTrfase_dom"/>
</dbReference>
<dbReference type="VEuPathDB" id="FungiDB:LELG_01004"/>
<keyword evidence="6" id="KW-0949">S-adenosyl-L-methionine</keyword>
<keyword evidence="7" id="KW-0809">Transit peptide</keyword>
<reference evidence="12 13" key="1">
    <citation type="journal article" date="2009" name="Nature">
        <title>Evolution of pathogenicity and sexual reproduction in eight Candida genomes.</title>
        <authorList>
            <person name="Butler G."/>
            <person name="Rasmussen M.D."/>
            <person name="Lin M.F."/>
            <person name="Santos M.A."/>
            <person name="Sakthikumar S."/>
            <person name="Munro C.A."/>
            <person name="Rheinbay E."/>
            <person name="Grabherr M."/>
            <person name="Forche A."/>
            <person name="Reedy J.L."/>
            <person name="Agrafioti I."/>
            <person name="Arnaud M.B."/>
            <person name="Bates S."/>
            <person name="Brown A.J."/>
            <person name="Brunke S."/>
            <person name="Costanzo M.C."/>
            <person name="Fitzpatrick D.A."/>
            <person name="de Groot P.W."/>
            <person name="Harris D."/>
            <person name="Hoyer L.L."/>
            <person name="Hube B."/>
            <person name="Klis F.M."/>
            <person name="Kodira C."/>
            <person name="Lennard N."/>
            <person name="Logue M.E."/>
            <person name="Martin R."/>
            <person name="Neiman A.M."/>
            <person name="Nikolaou E."/>
            <person name="Quail M.A."/>
            <person name="Quinn J."/>
            <person name="Santos M.C."/>
            <person name="Schmitzberger F.F."/>
            <person name="Sherlock G."/>
            <person name="Shah P."/>
            <person name="Silverstein K.A."/>
            <person name="Skrzypek M.S."/>
            <person name="Soll D."/>
            <person name="Staggs R."/>
            <person name="Stansfield I."/>
            <person name="Stumpf M.P."/>
            <person name="Sudbery P.E."/>
            <person name="Srikantha T."/>
            <person name="Zeng Q."/>
            <person name="Berman J."/>
            <person name="Berriman M."/>
            <person name="Heitman J."/>
            <person name="Gow N.A."/>
            <person name="Lorenz M.C."/>
            <person name="Birren B.W."/>
            <person name="Kellis M."/>
            <person name="Cuomo C.A."/>
        </authorList>
    </citation>
    <scope>NUCLEOTIDE SEQUENCE [LARGE SCALE GENOMIC DNA]</scope>
    <source>
        <strain evidence="13">ATCC 11503 / BCRC 21390 / CBS 2605 / JCM 1781 / NBRC 1676 / NRRL YB-4239</strain>
    </source>
</reference>
<gene>
    <name evidence="12" type="ORF">LELG_01004</name>
</gene>
<dbReference type="Gene3D" id="3.30.1330.30">
    <property type="match status" value="1"/>
</dbReference>
<comment type="subcellular location">
    <subcellularLocation>
        <location evidence="1">Mitochondrion</location>
    </subcellularLocation>
</comment>
<evidence type="ECO:0000259" key="11">
    <source>
        <dbReference type="SMART" id="SM00967"/>
    </source>
</evidence>
<dbReference type="PANTHER" id="PTHR46103:SF1">
    <property type="entry name" value="RRNA METHYLTRANSFERASE 1, MITOCHONDRIAL"/>
    <property type="match status" value="1"/>
</dbReference>
<dbReference type="InParanoid" id="A5DUG8"/>
<evidence type="ECO:0000256" key="4">
    <source>
        <dbReference type="ARBA" id="ARBA00022603"/>
    </source>
</evidence>
<evidence type="ECO:0000256" key="8">
    <source>
        <dbReference type="ARBA" id="ARBA00023128"/>
    </source>
</evidence>
<keyword evidence="5" id="KW-0808">Transferase</keyword>
<feature type="region of interest" description="Disordered" evidence="10">
    <location>
        <begin position="100"/>
        <end position="124"/>
    </location>
</feature>
<dbReference type="NCBIfam" id="TIGR00186">
    <property type="entry name" value="rRNA_methyl_3"/>
    <property type="match status" value="1"/>
</dbReference>
<dbReference type="InterPro" id="IPR029064">
    <property type="entry name" value="Ribosomal_eL30-like_sf"/>
</dbReference>
<dbReference type="EMBL" id="CH981524">
    <property type="protein sequence ID" value="EDK42826.1"/>
    <property type="molecule type" value="Genomic_DNA"/>
</dbReference>
<dbReference type="PANTHER" id="PTHR46103">
    <property type="entry name" value="RRNA METHYLTRANSFERASE 1, MITOCHONDRIAL"/>
    <property type="match status" value="1"/>
</dbReference>
<feature type="compositionally biased region" description="Basic and acidic residues" evidence="10">
    <location>
        <begin position="100"/>
        <end position="112"/>
    </location>
</feature>
<dbReference type="OrthoDB" id="270651at2759"/>
<dbReference type="GeneID" id="5235320"/>
<evidence type="ECO:0000256" key="3">
    <source>
        <dbReference type="ARBA" id="ARBA00022552"/>
    </source>
</evidence>
<evidence type="ECO:0000313" key="12">
    <source>
        <dbReference type="EMBL" id="EDK42826.1"/>
    </source>
</evidence>
<evidence type="ECO:0000256" key="10">
    <source>
        <dbReference type="SAM" id="MobiDB-lite"/>
    </source>
</evidence>
<dbReference type="Pfam" id="PF00588">
    <property type="entry name" value="SpoU_methylase"/>
    <property type="match status" value="1"/>
</dbReference>
<dbReference type="InterPro" id="IPR013123">
    <property type="entry name" value="SpoU_subst-bd"/>
</dbReference>
<dbReference type="GO" id="GO:0005739">
    <property type="term" value="C:mitochondrion"/>
    <property type="evidence" value="ECO:0007669"/>
    <property type="project" value="UniProtKB-SubCell"/>
</dbReference>
<keyword evidence="13" id="KW-1185">Reference proteome</keyword>
<comment type="similarity">
    <text evidence="2">Belongs to the class IV-like SAM-binding methyltransferase superfamily. RNA methyltransferase TrmH family.</text>
</comment>
<dbReference type="OMA" id="RKYAHVH"/>
<dbReference type="InterPro" id="IPR001537">
    <property type="entry name" value="SpoU_MeTrfase"/>
</dbReference>
<dbReference type="CDD" id="cd18105">
    <property type="entry name" value="SpoU-like_MRM1"/>
    <property type="match status" value="1"/>
</dbReference>
<dbReference type="InterPro" id="IPR029026">
    <property type="entry name" value="tRNA_m1G_MTases_N"/>
</dbReference>
<dbReference type="SUPFAM" id="SSF55315">
    <property type="entry name" value="L30e-like"/>
    <property type="match status" value="1"/>
</dbReference>
<dbReference type="STRING" id="379508.A5DUG8"/>
<sequence>MSFCTTQRRLFSIVSTLFKSKDVRSDLKPIYKPHYSNPKNEPKSFHKNLPLSKPEVKPWDAEGISKDRFFKRKYGKMSDERRQALEEKVARQRRFRAMKKEHEAKKKEKEWQEQEMMGARGKRDIYPDGPTALEIMSSNDRRGLGGAWDFNPRSGSGSGSKFDTFFEYVYGTHPVRAVLQARKRPILGLYNFKSDDRGIIKYAEKEYGVKCQTVRDKNALNILTKNGVHNGLVLKTKPLDIPYVTDIGSAENSIYTISVENELGELEQQTKKVFRAFAQNENQEEQGMDIEFVNKSGENERQNETELYPLALYLDEITDPQNIGSVLRSAYFFGVDFVIIPTHASAKLGPVANKASAGALDLLDIYQTHQNMKLIEKMKSNGWSVVSTAGRPNISNDKLENGVGNYQYRAEKNHHQQQQEQEQEEEEPLHLLNKFIELSDLKTVLRRTPLLLVIGSEGRGVRTNLKNKSDFMVSIPKLRVNDDVVDSLNVGVATGVVLQNCL</sequence>
<dbReference type="GO" id="GO:0003723">
    <property type="term" value="F:RNA binding"/>
    <property type="evidence" value="ECO:0007669"/>
    <property type="project" value="InterPro"/>
</dbReference>
<dbReference type="FunCoup" id="A5DUG8">
    <property type="interactions" value="242"/>
</dbReference>
<evidence type="ECO:0000256" key="5">
    <source>
        <dbReference type="ARBA" id="ARBA00022679"/>
    </source>
</evidence>
<evidence type="ECO:0000256" key="7">
    <source>
        <dbReference type="ARBA" id="ARBA00022946"/>
    </source>
</evidence>
<protein>
    <recommendedName>
        <fullName evidence="9">rRNA methyltransferase 1, mitochondrial</fullName>
    </recommendedName>
</protein>
<dbReference type="Pfam" id="PF08032">
    <property type="entry name" value="SpoU_sub_bind"/>
    <property type="match status" value="1"/>
</dbReference>
<dbReference type="eggNOG" id="KOG0838">
    <property type="taxonomic scope" value="Eukaryota"/>
</dbReference>
<dbReference type="GO" id="GO:0016435">
    <property type="term" value="F:rRNA (guanine) methyltransferase activity"/>
    <property type="evidence" value="ECO:0007669"/>
    <property type="project" value="TreeGrafter"/>
</dbReference>